<evidence type="ECO:0000313" key="10">
    <source>
        <dbReference type="Proteomes" id="UP001430679"/>
    </source>
</evidence>
<dbReference type="Proteomes" id="UP001430679">
    <property type="component" value="Unassembled WGS sequence"/>
</dbReference>
<evidence type="ECO:0000256" key="6">
    <source>
        <dbReference type="PROSITE-ProRule" id="PRU00339"/>
    </source>
</evidence>
<dbReference type="SUPFAM" id="SSF55874">
    <property type="entry name" value="ATPase domain of HSP90 chaperone/DNA topoisomerase II/histidine kinase"/>
    <property type="match status" value="1"/>
</dbReference>
<dbReference type="Gene3D" id="1.25.40.10">
    <property type="entry name" value="Tetratricopeptide repeat domain"/>
    <property type="match status" value="2"/>
</dbReference>
<feature type="repeat" description="TPR" evidence="6">
    <location>
        <begin position="191"/>
        <end position="224"/>
    </location>
</feature>
<dbReference type="SUPFAM" id="SSF48452">
    <property type="entry name" value="TPR-like"/>
    <property type="match status" value="2"/>
</dbReference>
<evidence type="ECO:0000256" key="1">
    <source>
        <dbReference type="ARBA" id="ARBA00000085"/>
    </source>
</evidence>
<gene>
    <name evidence="9" type="ORF">LNP81_00165</name>
</gene>
<dbReference type="InterPro" id="IPR036890">
    <property type="entry name" value="HATPase_C_sf"/>
</dbReference>
<dbReference type="Pfam" id="PF02518">
    <property type="entry name" value="HATPase_c"/>
    <property type="match status" value="1"/>
</dbReference>
<keyword evidence="3" id="KW-0808">Transferase</keyword>
<proteinExistence type="predicted"/>
<dbReference type="SMART" id="SM00028">
    <property type="entry name" value="TPR"/>
    <property type="match status" value="4"/>
</dbReference>
<keyword evidence="4" id="KW-0418">Kinase</keyword>
<dbReference type="InterPro" id="IPR050482">
    <property type="entry name" value="Sensor_HK_TwoCompSys"/>
</dbReference>
<accession>A0ABS8M7E7</accession>
<dbReference type="InterPro" id="IPR011990">
    <property type="entry name" value="TPR-like_helical_dom_sf"/>
</dbReference>
<keyword evidence="5" id="KW-0902">Two-component regulatory system</keyword>
<keyword evidence="7" id="KW-0472">Membrane</keyword>
<dbReference type="InterPro" id="IPR019734">
    <property type="entry name" value="TPR_rpt"/>
</dbReference>
<reference evidence="9" key="1">
    <citation type="submission" date="2021-11" db="EMBL/GenBank/DDBJ databases">
        <title>Description of novel Flavobacterium species.</title>
        <authorList>
            <person name="Saticioglu I.B."/>
            <person name="Ay H."/>
            <person name="Altun S."/>
            <person name="Duman M."/>
        </authorList>
    </citation>
    <scope>NUCLEOTIDE SEQUENCE</scope>
    <source>
        <strain evidence="9">F-30</strain>
    </source>
</reference>
<evidence type="ECO:0000256" key="5">
    <source>
        <dbReference type="ARBA" id="ARBA00023012"/>
    </source>
</evidence>
<dbReference type="PANTHER" id="PTHR24421">
    <property type="entry name" value="NITRATE/NITRITE SENSOR PROTEIN NARX-RELATED"/>
    <property type="match status" value="1"/>
</dbReference>
<organism evidence="9 10">
    <name type="scientific">Flavobacterium piscisymbiosum</name>
    <dbReference type="NCBI Taxonomy" id="2893753"/>
    <lineage>
        <taxon>Bacteria</taxon>
        <taxon>Pseudomonadati</taxon>
        <taxon>Bacteroidota</taxon>
        <taxon>Flavobacteriia</taxon>
        <taxon>Flavobacteriales</taxon>
        <taxon>Flavobacteriaceae</taxon>
        <taxon>Flavobacterium</taxon>
    </lineage>
</organism>
<sequence length="570" mass="66217">MRSFLYIIFTFLVFFSCQQKSNKTLNQKSTKPQIDKLIKVANSFYDSNDFDSAFYYYNKVKFICDPVTDAVNYVSTLNRMAEIQQSHGDYAGSESTVTEALLYLKYIKTPEYAWNSYVILSINYLNTYDYKNATLYNQKALQLQTAPWRNLAAQNNIAVILIEEEKYKESLEIFLSLITKEEVLNDDLFYAKALDNVGFCYFKTNDFEKAIYYLNNSLEIRQKKGSSFDLGKSYLHLAKFYEKRNPSLAKKYMLLSYNQFTIVNNADERLSSLKLITQNSSGAELKKYSTKYVNLVDSIFEVRQKIKNQFARVKYDSKREKDENLKLKTHKAENELQLERQQNRNIIAYIIIVISLSLIIVLYLYLTSRGKKEKIEATYKSETRIAKKLHDELANDIYHTMAFVENKDLALAENKEHLLNNLDIIYSRTRDISKEKCSIITDENYVSGLKEMILGFNTSNASIILNNLDTISWKTLNRTKKTTVYRVLQELLVNMKKHSDACLVEINFKETEKNIIINYTDNGKGADLTKLSFKNGLHNVENRIYSIKGKIDIDSDPGKGFKVFIKIPLL</sequence>
<keyword evidence="7" id="KW-0812">Transmembrane</keyword>
<keyword evidence="7" id="KW-1133">Transmembrane helix</keyword>
<dbReference type="Gene3D" id="3.30.565.10">
    <property type="entry name" value="Histidine kinase-like ATPase, C-terminal domain"/>
    <property type="match status" value="1"/>
</dbReference>
<evidence type="ECO:0000256" key="7">
    <source>
        <dbReference type="SAM" id="Phobius"/>
    </source>
</evidence>
<evidence type="ECO:0000256" key="4">
    <source>
        <dbReference type="ARBA" id="ARBA00022777"/>
    </source>
</evidence>
<dbReference type="PROSITE" id="PS50005">
    <property type="entry name" value="TPR"/>
    <property type="match status" value="1"/>
</dbReference>
<dbReference type="CDD" id="cd16917">
    <property type="entry name" value="HATPase_UhpB-NarQ-NarX-like"/>
    <property type="match status" value="1"/>
</dbReference>
<feature type="transmembrane region" description="Helical" evidence="7">
    <location>
        <begin position="346"/>
        <end position="366"/>
    </location>
</feature>
<dbReference type="PROSITE" id="PS51257">
    <property type="entry name" value="PROKAR_LIPOPROTEIN"/>
    <property type="match status" value="1"/>
</dbReference>
<dbReference type="Pfam" id="PF13424">
    <property type="entry name" value="TPR_12"/>
    <property type="match status" value="1"/>
</dbReference>
<dbReference type="PANTHER" id="PTHR24421:SF10">
    <property type="entry name" value="NITRATE_NITRITE SENSOR PROTEIN NARQ"/>
    <property type="match status" value="1"/>
</dbReference>
<keyword evidence="6" id="KW-0802">TPR repeat</keyword>
<dbReference type="EC" id="2.7.13.3" evidence="2"/>
<evidence type="ECO:0000259" key="8">
    <source>
        <dbReference type="Pfam" id="PF02518"/>
    </source>
</evidence>
<comment type="caution">
    <text evidence="9">The sequence shown here is derived from an EMBL/GenBank/DDBJ whole genome shotgun (WGS) entry which is preliminary data.</text>
</comment>
<dbReference type="RefSeq" id="WP_230032391.1">
    <property type="nucleotide sequence ID" value="NZ_JAJJMM010000001.1"/>
</dbReference>
<feature type="domain" description="Histidine kinase/HSP90-like ATPase" evidence="8">
    <location>
        <begin position="481"/>
        <end position="569"/>
    </location>
</feature>
<keyword evidence="10" id="KW-1185">Reference proteome</keyword>
<dbReference type="EMBL" id="JAJJMM010000001">
    <property type="protein sequence ID" value="MCC9061403.1"/>
    <property type="molecule type" value="Genomic_DNA"/>
</dbReference>
<name>A0ABS8M7E7_9FLAO</name>
<dbReference type="InterPro" id="IPR003594">
    <property type="entry name" value="HATPase_dom"/>
</dbReference>
<evidence type="ECO:0000256" key="2">
    <source>
        <dbReference type="ARBA" id="ARBA00012438"/>
    </source>
</evidence>
<evidence type="ECO:0000256" key="3">
    <source>
        <dbReference type="ARBA" id="ARBA00022679"/>
    </source>
</evidence>
<evidence type="ECO:0000313" key="9">
    <source>
        <dbReference type="EMBL" id="MCC9061403.1"/>
    </source>
</evidence>
<protein>
    <recommendedName>
        <fullName evidence="2">histidine kinase</fullName>
        <ecNumber evidence="2">2.7.13.3</ecNumber>
    </recommendedName>
</protein>
<comment type="catalytic activity">
    <reaction evidence="1">
        <text>ATP + protein L-histidine = ADP + protein N-phospho-L-histidine.</text>
        <dbReference type="EC" id="2.7.13.3"/>
    </reaction>
</comment>